<dbReference type="Gene3D" id="3.30.1640.10">
    <property type="entry name" value="mini-chromosome maintenance (MCM) complex, chain A, domain 1"/>
    <property type="match status" value="1"/>
</dbReference>
<evidence type="ECO:0000256" key="6">
    <source>
        <dbReference type="ARBA" id="ARBA00022806"/>
    </source>
</evidence>
<dbReference type="SUPFAM" id="SSF52540">
    <property type="entry name" value="P-loop containing nucleoside triphosphate hydrolases"/>
    <property type="match status" value="1"/>
</dbReference>
<evidence type="ECO:0000313" key="15">
    <source>
        <dbReference type="Proteomes" id="UP000269793"/>
    </source>
</evidence>
<dbReference type="GO" id="GO:0016887">
    <property type="term" value="F:ATP hydrolysis activity"/>
    <property type="evidence" value="ECO:0007669"/>
    <property type="project" value="RHEA"/>
</dbReference>
<dbReference type="InterPro" id="IPR041562">
    <property type="entry name" value="MCM_lid"/>
</dbReference>
<organism evidence="14 15">
    <name type="scientific">Malassezia restricta (strain ATCC 96810 / NBRC 103918 / CBS 7877)</name>
    <name type="common">Seborrheic dermatitis infection agent</name>
    <dbReference type="NCBI Taxonomy" id="425264"/>
    <lineage>
        <taxon>Eukaryota</taxon>
        <taxon>Fungi</taxon>
        <taxon>Dikarya</taxon>
        <taxon>Basidiomycota</taxon>
        <taxon>Ustilaginomycotina</taxon>
        <taxon>Malasseziomycetes</taxon>
        <taxon>Malasseziales</taxon>
        <taxon>Malasseziaceae</taxon>
        <taxon>Malassezia</taxon>
    </lineage>
</organism>
<dbReference type="AlphaFoldDB" id="A0A3G2S0L6"/>
<feature type="region of interest" description="Disordered" evidence="12">
    <location>
        <begin position="1"/>
        <end position="107"/>
    </location>
</feature>
<dbReference type="GO" id="GO:0017116">
    <property type="term" value="F:single-stranded DNA helicase activity"/>
    <property type="evidence" value="ECO:0007669"/>
    <property type="project" value="TreeGrafter"/>
</dbReference>
<dbReference type="GO" id="GO:0043596">
    <property type="term" value="C:nuclear replication fork"/>
    <property type="evidence" value="ECO:0007669"/>
    <property type="project" value="UniProtKB-ARBA"/>
</dbReference>
<dbReference type="InterPro" id="IPR033762">
    <property type="entry name" value="MCM_OB"/>
</dbReference>
<feature type="compositionally biased region" description="Low complexity" evidence="12">
    <location>
        <begin position="40"/>
        <end position="51"/>
    </location>
</feature>
<dbReference type="SUPFAM" id="SSF50249">
    <property type="entry name" value="Nucleic acid-binding proteins"/>
    <property type="match status" value="1"/>
</dbReference>
<dbReference type="GO" id="GO:0005656">
    <property type="term" value="C:nuclear pre-replicative complex"/>
    <property type="evidence" value="ECO:0007669"/>
    <property type="project" value="UniProtKB-ARBA"/>
</dbReference>
<dbReference type="OrthoDB" id="10251574at2759"/>
<comment type="catalytic activity">
    <reaction evidence="11">
        <text>ATP + H2O = ADP + phosphate + H(+)</text>
        <dbReference type="Rhea" id="RHEA:13065"/>
        <dbReference type="ChEBI" id="CHEBI:15377"/>
        <dbReference type="ChEBI" id="CHEBI:15378"/>
        <dbReference type="ChEBI" id="CHEBI:30616"/>
        <dbReference type="ChEBI" id="CHEBI:43474"/>
        <dbReference type="ChEBI" id="CHEBI:456216"/>
        <dbReference type="EC" id="3.6.4.12"/>
    </reaction>
</comment>
<keyword evidence="15" id="KW-1185">Reference proteome</keyword>
<evidence type="ECO:0000256" key="11">
    <source>
        <dbReference type="RuleBase" id="RU368062"/>
    </source>
</evidence>
<dbReference type="PANTHER" id="PTHR11630:SF66">
    <property type="entry name" value="DNA REPLICATION LICENSING FACTOR MCM4"/>
    <property type="match status" value="1"/>
</dbReference>
<dbReference type="GO" id="GO:0031261">
    <property type="term" value="C:DNA replication preinitiation complex"/>
    <property type="evidence" value="ECO:0007669"/>
    <property type="project" value="UniProtKB-ARBA"/>
</dbReference>
<dbReference type="Pfam" id="PF17207">
    <property type="entry name" value="MCM_OB"/>
    <property type="match status" value="1"/>
</dbReference>
<evidence type="ECO:0000256" key="9">
    <source>
        <dbReference type="ARBA" id="ARBA00023242"/>
    </source>
</evidence>
<dbReference type="PRINTS" id="PR01657">
    <property type="entry name" value="MCMFAMILY"/>
</dbReference>
<dbReference type="CDD" id="cd17755">
    <property type="entry name" value="MCM4"/>
    <property type="match status" value="1"/>
</dbReference>
<dbReference type="GO" id="GO:0005524">
    <property type="term" value="F:ATP binding"/>
    <property type="evidence" value="ECO:0007669"/>
    <property type="project" value="UniProtKB-UniRule"/>
</dbReference>
<comment type="function">
    <text evidence="11">Acts as component of the MCM2-7 complex (MCM complex) which is the replicative helicase essential for 'once per cell cycle' DNA replication initiation and elongation in eukaryotic cells. The active ATPase sites in the MCM2-7 ring are formed through the interaction surfaces of two neighboring subunits such that a critical structure of a conserved arginine finger motif is provided in trans relative to the ATP-binding site of the Walker A box of the adjacent subunit. The six ATPase active sites, however, are likely to contribute differentially to the complex helicase activity.</text>
</comment>
<evidence type="ECO:0000259" key="13">
    <source>
        <dbReference type="PROSITE" id="PS50051"/>
    </source>
</evidence>
<dbReference type="InterPro" id="IPR001208">
    <property type="entry name" value="MCM_dom"/>
</dbReference>
<dbReference type="Gene3D" id="2.40.50.140">
    <property type="entry name" value="Nucleic acid-binding proteins"/>
    <property type="match status" value="1"/>
</dbReference>
<dbReference type="InterPro" id="IPR008047">
    <property type="entry name" value="MCM_4"/>
</dbReference>
<evidence type="ECO:0000256" key="3">
    <source>
        <dbReference type="ARBA" id="ARBA00022705"/>
    </source>
</evidence>
<keyword evidence="7 10" id="KW-0067">ATP-binding</keyword>
<keyword evidence="4 10" id="KW-0547">Nucleotide-binding</keyword>
<dbReference type="Proteomes" id="UP000269793">
    <property type="component" value="Chromosome I"/>
</dbReference>
<comment type="subunit">
    <text evidence="11">Component of the MCM2-7 complex.</text>
</comment>
<evidence type="ECO:0000256" key="8">
    <source>
        <dbReference type="ARBA" id="ARBA00023125"/>
    </source>
</evidence>
<dbReference type="Pfam" id="PF00493">
    <property type="entry name" value="MCM"/>
    <property type="match status" value="1"/>
</dbReference>
<dbReference type="PRINTS" id="PR01660">
    <property type="entry name" value="MCMPROTEIN4"/>
</dbReference>
<protein>
    <recommendedName>
        <fullName evidence="11">DNA replication licensing factor MCM4</fullName>
        <ecNumber evidence="11">3.6.4.12</ecNumber>
    </recommendedName>
</protein>
<comment type="similarity">
    <text evidence="2 10">Belongs to the MCM family.</text>
</comment>
<comment type="subcellular location">
    <subcellularLocation>
        <location evidence="1">Nucleus</location>
    </subcellularLocation>
</comment>
<dbReference type="PANTHER" id="PTHR11630">
    <property type="entry name" value="DNA REPLICATION LICENSING FACTOR MCM FAMILY MEMBER"/>
    <property type="match status" value="1"/>
</dbReference>
<sequence length="975" mass="107759">MSRRDDASPQSQHGRDASSSLGLPSSSPVHPSMHERAAPSDSSSVVSGVGSPLHFPTSSPAVSQISQRTPLARRRHGPMSTTSSQSGDAEPLFFPPSTSSTPHRSRRGDIQSFSVALSSPSVLPWRMHQGLTPAANGSESERAPRSSSHASDDLVFSHGTSEDDAQYAQPQQNMLKVIWGTNVSVGETMQLFQTFLRGFRLKYRWAYVRSHGLPQAQLPHMDGELLLYEDYMRQMRRTHIPNLNLSIRDLAAFPPSKKLALQVIRYPQEVVPIMDTVLKEQMLVLAEEDLRSSLTNYEVDTLREQMDLIESMLYKVRPYGGKSTNMRDLNPSDIDKLTVVRGLVIRVSSIIPDMKVAFFRCSVCHHTVQVEIDRGRITEPQRCPRDMCNQLGSLSLIHNRCEFADRQIIRLQETPDVVPDGQTPHSISLCVYDEMANRCKPGDRIEVTGIFRSMPVRLNPRQRTLKSLFKTYVDVVHVRLNSSRRLFMDGSTRELVDTHALGVGGEDEGEMVDADSHVAGDAPSSQLPASGRMSLFPSEEMQDQIQRLSERSDVYELLARSLAPSIYEMEDMKKGVLLQLFGGTNKSITTGDGHDGPRYRGDINVLIVGDPGTSKSQMLQYVHKIAPRGMYVSGKGSSAVGLTAYVTRDPDTKQLVLESGALVLSDGGVCCIDEFDKMPDATRSVLHEVMEQQTVSVAKAGIITTLNARTSVLAAANPIGSKYDPHLPITKNIDLPPTLLSRFDLVYLVLDQIQEATDRRLARHLVGLYLDDAPESGGSDVIPIELLTSYISYARENVAPVLTAEASDLLARRYVELRKAGEDPRSTERRITATTRQLESMIRLSEAHARMRLSTVVTAADVDEANRLIREAAKSSATDPTTGLIDLDLLATGRSLHQRRIAGDMKNELLSVIQTLAQGGGQSRPVRVTELLHSIREQSSVMVEPAELNEALQALEAEGTVQLAGDRERRTVRLL</sequence>
<evidence type="ECO:0000256" key="4">
    <source>
        <dbReference type="ARBA" id="ARBA00022741"/>
    </source>
</evidence>
<evidence type="ECO:0000256" key="7">
    <source>
        <dbReference type="ARBA" id="ARBA00022840"/>
    </source>
</evidence>
<gene>
    <name evidence="14" type="primary">mcm4</name>
    <name evidence="14" type="ORF">DNF11_0366</name>
</gene>
<dbReference type="InterPro" id="IPR027417">
    <property type="entry name" value="P-loop_NTPase"/>
</dbReference>
<dbReference type="InterPro" id="IPR027925">
    <property type="entry name" value="MCM_N"/>
</dbReference>
<dbReference type="SMART" id="SM00350">
    <property type="entry name" value="MCM"/>
    <property type="match status" value="1"/>
</dbReference>
<dbReference type="FunFam" id="2.20.28.10:FF:000003">
    <property type="entry name" value="DNA helicase"/>
    <property type="match status" value="1"/>
</dbReference>
<dbReference type="VEuPathDB" id="FungiDB:DNF11_0366"/>
<dbReference type="Gene3D" id="3.40.50.300">
    <property type="entry name" value="P-loop containing nucleotide triphosphate hydrolases"/>
    <property type="match status" value="1"/>
</dbReference>
<dbReference type="GO" id="GO:0006271">
    <property type="term" value="P:DNA strand elongation involved in DNA replication"/>
    <property type="evidence" value="ECO:0007669"/>
    <property type="project" value="TreeGrafter"/>
</dbReference>
<evidence type="ECO:0000256" key="10">
    <source>
        <dbReference type="RuleBase" id="RU004070"/>
    </source>
</evidence>
<dbReference type="Pfam" id="PF21128">
    <property type="entry name" value="WHD_MCM4"/>
    <property type="match status" value="1"/>
</dbReference>
<dbReference type="FunFam" id="3.40.50.300:FF:000217">
    <property type="entry name" value="DNA helicase"/>
    <property type="match status" value="1"/>
</dbReference>
<proteinExistence type="inferred from homology"/>
<accession>A0A3G2S0L6</accession>
<evidence type="ECO:0000256" key="2">
    <source>
        <dbReference type="ARBA" id="ARBA00008010"/>
    </source>
</evidence>
<evidence type="ECO:0000313" key="14">
    <source>
        <dbReference type="EMBL" id="AYO41316.1"/>
    </source>
</evidence>
<keyword evidence="6 11" id="KW-0347">Helicase</keyword>
<reference evidence="14 15" key="1">
    <citation type="submission" date="2018-10" db="EMBL/GenBank/DDBJ databases">
        <title>Complete genome sequence of Malassezia restricta CBS 7877.</title>
        <authorList>
            <person name="Morand S.C."/>
            <person name="Bertignac M."/>
            <person name="Iltis A."/>
            <person name="Kolder I."/>
            <person name="Pirovano W."/>
            <person name="Jourdain R."/>
            <person name="Clavaud C."/>
        </authorList>
    </citation>
    <scope>NUCLEOTIDE SEQUENCE [LARGE SCALE GENOMIC DNA]</scope>
    <source>
        <strain evidence="14 15">CBS 7877</strain>
    </source>
</reference>
<evidence type="ECO:0000256" key="12">
    <source>
        <dbReference type="SAM" id="MobiDB-lite"/>
    </source>
</evidence>
<dbReference type="Pfam" id="PF14551">
    <property type="entry name" value="MCM_N"/>
    <property type="match status" value="1"/>
</dbReference>
<dbReference type="GO" id="GO:0000727">
    <property type="term" value="P:double-strand break repair via break-induced replication"/>
    <property type="evidence" value="ECO:0007669"/>
    <property type="project" value="TreeGrafter"/>
</dbReference>
<dbReference type="InterPro" id="IPR018525">
    <property type="entry name" value="MCM_CS"/>
</dbReference>
<name>A0A3G2S0L6_MALR7</name>
<dbReference type="PROSITE" id="PS50051">
    <property type="entry name" value="MCM_2"/>
    <property type="match status" value="1"/>
</dbReference>
<dbReference type="GO" id="GO:0006279">
    <property type="term" value="P:premeiotic DNA replication"/>
    <property type="evidence" value="ECO:0007669"/>
    <property type="project" value="UniProtKB-ARBA"/>
</dbReference>
<dbReference type="GO" id="GO:1902975">
    <property type="term" value="P:mitotic DNA replication initiation"/>
    <property type="evidence" value="ECO:0007669"/>
    <property type="project" value="TreeGrafter"/>
</dbReference>
<keyword evidence="5 11" id="KW-0378">Hydrolase</keyword>
<dbReference type="EMBL" id="CP033148">
    <property type="protein sequence ID" value="AYO41316.1"/>
    <property type="molecule type" value="Genomic_DNA"/>
</dbReference>
<feature type="region of interest" description="Disordered" evidence="12">
    <location>
        <begin position="131"/>
        <end position="166"/>
    </location>
</feature>
<feature type="compositionally biased region" description="Polar residues" evidence="12">
    <location>
        <begin position="56"/>
        <end position="69"/>
    </location>
</feature>
<dbReference type="Gene3D" id="2.20.28.10">
    <property type="match status" value="1"/>
</dbReference>
<keyword evidence="3 11" id="KW-0235">DNA replication</keyword>
<dbReference type="InterPro" id="IPR012340">
    <property type="entry name" value="NA-bd_OB-fold"/>
</dbReference>
<evidence type="ECO:0000256" key="5">
    <source>
        <dbReference type="ARBA" id="ARBA00022801"/>
    </source>
</evidence>
<dbReference type="GO" id="GO:0003697">
    <property type="term" value="F:single-stranded DNA binding"/>
    <property type="evidence" value="ECO:0007669"/>
    <property type="project" value="TreeGrafter"/>
</dbReference>
<dbReference type="GO" id="GO:0042555">
    <property type="term" value="C:MCM complex"/>
    <property type="evidence" value="ECO:0007669"/>
    <property type="project" value="UniProtKB-UniRule"/>
</dbReference>
<dbReference type="Pfam" id="PF17855">
    <property type="entry name" value="MCM_lid"/>
    <property type="match status" value="1"/>
</dbReference>
<keyword evidence="8 10" id="KW-0238">DNA-binding</keyword>
<dbReference type="InterPro" id="IPR031327">
    <property type="entry name" value="MCM"/>
</dbReference>
<dbReference type="EC" id="3.6.4.12" evidence="11"/>
<dbReference type="GO" id="GO:0097373">
    <property type="term" value="C:MCM core complex"/>
    <property type="evidence" value="ECO:0007669"/>
    <property type="project" value="UniProtKB-ARBA"/>
</dbReference>
<keyword evidence="9 11" id="KW-0539">Nucleus</keyword>
<feature type="domain" description="MCM C-terminal AAA(+) ATPase" evidence="13">
    <location>
        <begin position="554"/>
        <end position="765"/>
    </location>
</feature>
<dbReference type="STRING" id="425264.A0A3G2S0L6"/>
<feature type="compositionally biased region" description="Low complexity" evidence="12">
    <location>
        <begin position="18"/>
        <end position="31"/>
    </location>
</feature>
<dbReference type="PROSITE" id="PS00847">
    <property type="entry name" value="MCM_1"/>
    <property type="match status" value="1"/>
</dbReference>
<evidence type="ECO:0000256" key="1">
    <source>
        <dbReference type="ARBA" id="ARBA00004123"/>
    </source>
</evidence>